<protein>
    <recommendedName>
        <fullName evidence="8">Glucose-1-phosphate adenylyltransferase</fullName>
        <ecNumber evidence="8">2.7.7.27</ecNumber>
    </recommendedName>
</protein>
<dbReference type="PROSITE" id="PS00810">
    <property type="entry name" value="ADP_GLC_PYROPHOSPH_3"/>
    <property type="match status" value="1"/>
</dbReference>
<gene>
    <name evidence="10" type="primary">glgC</name>
    <name evidence="10" type="ORF">GKIL_0023</name>
</gene>
<dbReference type="Gene3D" id="2.160.10.10">
    <property type="entry name" value="Hexapeptide repeat proteins"/>
    <property type="match status" value="1"/>
</dbReference>
<dbReference type="PANTHER" id="PTHR43523">
    <property type="entry name" value="GLUCOSE-1-PHOSPHATE ADENYLYLTRANSFERASE-RELATED"/>
    <property type="match status" value="1"/>
</dbReference>
<keyword evidence="3 10" id="KW-0808">Transferase</keyword>
<dbReference type="Proteomes" id="UP000017396">
    <property type="component" value="Chromosome"/>
</dbReference>
<dbReference type="InterPro" id="IPR011004">
    <property type="entry name" value="Trimer_LpxA-like_sf"/>
</dbReference>
<evidence type="ECO:0000313" key="11">
    <source>
        <dbReference type="Proteomes" id="UP000017396"/>
    </source>
</evidence>
<keyword evidence="5" id="KW-0547">Nucleotide-binding</keyword>
<dbReference type="GO" id="GO:0005524">
    <property type="term" value="F:ATP binding"/>
    <property type="evidence" value="ECO:0007669"/>
    <property type="project" value="UniProtKB-KW"/>
</dbReference>
<dbReference type="SUPFAM" id="SSF53448">
    <property type="entry name" value="Nucleotide-diphospho-sugar transferases"/>
    <property type="match status" value="1"/>
</dbReference>
<organism evidence="10 11">
    <name type="scientific">Gloeobacter kilaueensis (strain ATCC BAA-2537 / CCAP 1431/1 / ULC 316 / JS1)</name>
    <dbReference type="NCBI Taxonomy" id="1183438"/>
    <lineage>
        <taxon>Bacteria</taxon>
        <taxon>Bacillati</taxon>
        <taxon>Cyanobacteriota</taxon>
        <taxon>Cyanophyceae</taxon>
        <taxon>Gloeobacterales</taxon>
        <taxon>Gloeobacteraceae</taxon>
        <taxon>Gloeobacter</taxon>
    </lineage>
</organism>
<evidence type="ECO:0000256" key="1">
    <source>
        <dbReference type="ARBA" id="ARBA00010443"/>
    </source>
</evidence>
<dbReference type="NCBIfam" id="NF002772">
    <property type="entry name" value="PRK02862.1"/>
    <property type="match status" value="1"/>
</dbReference>
<dbReference type="PROSITE" id="PS00808">
    <property type="entry name" value="ADP_GLC_PYROPHOSPH_1"/>
    <property type="match status" value="1"/>
</dbReference>
<dbReference type="GO" id="GO:0008878">
    <property type="term" value="F:glucose-1-phosphate adenylyltransferase activity"/>
    <property type="evidence" value="ECO:0007669"/>
    <property type="project" value="UniProtKB-UniRule"/>
</dbReference>
<dbReference type="GO" id="GO:0005978">
    <property type="term" value="P:glycogen biosynthetic process"/>
    <property type="evidence" value="ECO:0007669"/>
    <property type="project" value="UniProtKB-UniRule"/>
</dbReference>
<dbReference type="eggNOG" id="COG0448">
    <property type="taxonomic scope" value="Bacteria"/>
</dbReference>
<dbReference type="GO" id="GO:0043886">
    <property type="term" value="F:structural constituent of carboxysome shell"/>
    <property type="evidence" value="ECO:0007669"/>
    <property type="project" value="UniProtKB-ARBA"/>
</dbReference>
<keyword evidence="6" id="KW-0067">ATP-binding</keyword>
<evidence type="ECO:0000256" key="2">
    <source>
        <dbReference type="ARBA" id="ARBA00022600"/>
    </source>
</evidence>
<dbReference type="OrthoDB" id="9801810at2"/>
<dbReference type="SUPFAM" id="SSF51161">
    <property type="entry name" value="Trimeric LpxA-like enzymes"/>
    <property type="match status" value="1"/>
</dbReference>
<dbReference type="EC" id="2.7.7.27" evidence="8"/>
<dbReference type="NCBIfam" id="TIGR02091">
    <property type="entry name" value="glgC"/>
    <property type="match status" value="1"/>
</dbReference>
<dbReference type="Pfam" id="PF25247">
    <property type="entry name" value="LbH_GLGC"/>
    <property type="match status" value="1"/>
</dbReference>
<dbReference type="AlphaFoldDB" id="U5QF00"/>
<keyword evidence="4 10" id="KW-0548">Nucleotidyltransferase</keyword>
<evidence type="ECO:0000256" key="7">
    <source>
        <dbReference type="ARBA" id="ARBA00023277"/>
    </source>
</evidence>
<dbReference type="CDD" id="cd04651">
    <property type="entry name" value="LbH_G1P_AT_C"/>
    <property type="match status" value="1"/>
</dbReference>
<evidence type="ECO:0000259" key="9">
    <source>
        <dbReference type="Pfam" id="PF00483"/>
    </source>
</evidence>
<dbReference type="PROSITE" id="PS00809">
    <property type="entry name" value="ADP_GLC_PYROPHOSPH_2"/>
    <property type="match status" value="1"/>
</dbReference>
<dbReference type="InterPro" id="IPR005836">
    <property type="entry name" value="ADP_Glu_pyroP_CS"/>
</dbReference>
<dbReference type="PATRIC" id="fig|1183438.3.peg.23"/>
<evidence type="ECO:0000256" key="6">
    <source>
        <dbReference type="ARBA" id="ARBA00022840"/>
    </source>
</evidence>
<dbReference type="InterPro" id="IPR011831">
    <property type="entry name" value="ADP-Glc_PPase"/>
</dbReference>
<dbReference type="STRING" id="1183438.GKIL_0023"/>
<dbReference type="InterPro" id="IPR029044">
    <property type="entry name" value="Nucleotide-diphossugar_trans"/>
</dbReference>
<keyword evidence="11" id="KW-1185">Reference proteome</keyword>
<evidence type="ECO:0000313" key="10">
    <source>
        <dbReference type="EMBL" id="AGY56270.1"/>
    </source>
</evidence>
<dbReference type="HOGENOM" id="CLU_029499_14_4_3"/>
<dbReference type="InterPro" id="IPR005835">
    <property type="entry name" value="NTP_transferase_dom"/>
</dbReference>
<dbReference type="RefSeq" id="WP_023171254.1">
    <property type="nucleotide sequence ID" value="NC_022600.1"/>
</dbReference>
<dbReference type="UniPathway" id="UPA00164"/>
<dbReference type="PANTHER" id="PTHR43523:SF12">
    <property type="entry name" value="GLUCOSE-1-PHOSPHATE ADENYLYLTRANSFERASE LARGE SUBUNIT 1, CHLOROPLASTIC-RELATED"/>
    <property type="match status" value="1"/>
</dbReference>
<dbReference type="KEGG" id="glj:GKIL_0023"/>
<name>U5QF00_GLOK1</name>
<evidence type="ECO:0000256" key="4">
    <source>
        <dbReference type="ARBA" id="ARBA00022695"/>
    </source>
</evidence>
<proteinExistence type="inferred from homology"/>
<sequence>MNQVIAVILGGGRGTRLYPLTKRRAKPAVPIGGKYRLIDIPVSNCINSNIQKIYILTQFNSASLNRHIARTYQFSSFSDGFCEILAAQQTDESPDWFQGTADAVRQYLWLLESSRASEYLILSGDHLYRMDYSLFVQRHRETSADVTIAVLPCDHERASDFGLVKIDPAGRVIQFTEKPKGAELERMRVDTTALGLSEVEARRRPYIASMGIYVFRHDVMLKLLREAPHHTDFGKEILPAALQDYNVQAYLFDDYWEDIGTIGAFYDANLALTSDAPSFDFYSPTAPVYTRPRYLPPSHLTDCEVAQSIIAEGCIIRQARIFHSVLGLRSYIDAGVRIEDSLVMGADYYESDAQRSEALTRGLPPVGIGERSVIQKAIIDKNARIGTDVQILNKERPQEADYPERGYYIRNGIVIVPKDSQIPDGAVI</sequence>
<reference evidence="10 11" key="1">
    <citation type="journal article" date="2013" name="PLoS ONE">
        <title>Cultivation and Complete Genome Sequencing of Gloeobacter kilaueensis sp. nov., from a Lava Cave in Kilauea Caldera, Hawai'i.</title>
        <authorList>
            <person name="Saw J.H."/>
            <person name="Schatz M."/>
            <person name="Brown M.V."/>
            <person name="Kunkel D.D."/>
            <person name="Foster J.S."/>
            <person name="Shick H."/>
            <person name="Christensen S."/>
            <person name="Hou S."/>
            <person name="Wan X."/>
            <person name="Donachie S.P."/>
        </authorList>
    </citation>
    <scope>NUCLEOTIDE SEQUENCE [LARGE SCALE GENOMIC DNA]</scope>
    <source>
        <strain evidence="11">JS</strain>
    </source>
</reference>
<comment type="similarity">
    <text evidence="1">Belongs to the bacterial/plant glucose-1-phosphate adenylyltransferase family.</text>
</comment>
<dbReference type="Gene3D" id="3.90.550.10">
    <property type="entry name" value="Spore Coat Polysaccharide Biosynthesis Protein SpsA, Chain A"/>
    <property type="match status" value="1"/>
</dbReference>
<evidence type="ECO:0000256" key="3">
    <source>
        <dbReference type="ARBA" id="ARBA00022679"/>
    </source>
</evidence>
<keyword evidence="7" id="KW-0119">Carbohydrate metabolism</keyword>
<feature type="domain" description="Nucleotidyl transferase" evidence="9">
    <location>
        <begin position="6"/>
        <end position="273"/>
    </location>
</feature>
<accession>U5QF00</accession>
<dbReference type="CDD" id="cd02508">
    <property type="entry name" value="ADP_Glucose_PP"/>
    <property type="match status" value="1"/>
</dbReference>
<keyword evidence="2" id="KW-0321">Glycogen metabolism</keyword>
<evidence type="ECO:0000256" key="8">
    <source>
        <dbReference type="NCBIfam" id="TIGR02091"/>
    </source>
</evidence>
<dbReference type="Pfam" id="PF00483">
    <property type="entry name" value="NTP_transferase"/>
    <property type="match status" value="1"/>
</dbReference>
<evidence type="ECO:0000256" key="5">
    <source>
        <dbReference type="ARBA" id="ARBA00022741"/>
    </source>
</evidence>
<dbReference type="EMBL" id="CP003587">
    <property type="protein sequence ID" value="AGY56270.1"/>
    <property type="molecule type" value="Genomic_DNA"/>
</dbReference>
<dbReference type="GO" id="GO:0031470">
    <property type="term" value="C:carboxysome"/>
    <property type="evidence" value="ECO:0007669"/>
    <property type="project" value="UniProtKB-ARBA"/>
</dbReference>